<gene>
    <name evidence="3" type="ORF">SVA_2616</name>
</gene>
<dbReference type="KEGG" id="sva:SVA_2616"/>
<dbReference type="InterPro" id="IPR027417">
    <property type="entry name" value="P-loop_NTPase"/>
</dbReference>
<dbReference type="RefSeq" id="WP_096461608.1">
    <property type="nucleotide sequence ID" value="NZ_AP014936.1"/>
</dbReference>
<feature type="domain" description="Rad50/SbcC-type AAA" evidence="2">
    <location>
        <begin position="6"/>
        <end position="259"/>
    </location>
</feature>
<dbReference type="PANTHER" id="PTHR32114">
    <property type="entry name" value="ABC TRANSPORTER ABCH.3"/>
    <property type="match status" value="1"/>
</dbReference>
<evidence type="ECO:0000313" key="3">
    <source>
        <dbReference type="EMBL" id="BAU49164.1"/>
    </source>
</evidence>
<accession>A0A1B4VB17</accession>
<reference evidence="3 4" key="1">
    <citation type="submission" date="2015-08" db="EMBL/GenBank/DDBJ databases">
        <title>Complete genome sequence of Sulfurifustis variabilis.</title>
        <authorList>
            <person name="Miura A."/>
            <person name="Kojima H."/>
            <person name="Fukui M."/>
        </authorList>
    </citation>
    <scope>NUCLEOTIDE SEQUENCE [LARGE SCALE GENOMIC DNA]</scope>
    <source>
        <strain evidence="4">skN76</strain>
    </source>
</reference>
<dbReference type="PANTHER" id="PTHR32114:SF2">
    <property type="entry name" value="ABC TRANSPORTER ABCH.3"/>
    <property type="match status" value="1"/>
</dbReference>
<organism evidence="3 4">
    <name type="scientific">Sulfurifustis variabilis</name>
    <dbReference type="NCBI Taxonomy" id="1675686"/>
    <lineage>
        <taxon>Bacteria</taxon>
        <taxon>Pseudomonadati</taxon>
        <taxon>Pseudomonadota</taxon>
        <taxon>Gammaproteobacteria</taxon>
        <taxon>Acidiferrobacterales</taxon>
        <taxon>Acidiferrobacteraceae</taxon>
        <taxon>Sulfurifustis</taxon>
    </lineage>
</organism>
<dbReference type="InterPro" id="IPR038729">
    <property type="entry name" value="Rad50/SbcC_AAA"/>
</dbReference>
<keyword evidence="1" id="KW-0175">Coiled coil</keyword>
<protein>
    <recommendedName>
        <fullName evidence="2">Rad50/SbcC-type AAA domain-containing protein</fullName>
    </recommendedName>
</protein>
<dbReference type="EMBL" id="AP014936">
    <property type="protein sequence ID" value="BAU49164.1"/>
    <property type="molecule type" value="Genomic_DNA"/>
</dbReference>
<feature type="coiled-coil region" evidence="1">
    <location>
        <begin position="221"/>
        <end position="304"/>
    </location>
</feature>
<evidence type="ECO:0000313" key="4">
    <source>
        <dbReference type="Proteomes" id="UP000218899"/>
    </source>
</evidence>
<dbReference type="GO" id="GO:0006302">
    <property type="term" value="P:double-strand break repair"/>
    <property type="evidence" value="ECO:0007669"/>
    <property type="project" value="InterPro"/>
</dbReference>
<proteinExistence type="predicted"/>
<dbReference type="GO" id="GO:0016887">
    <property type="term" value="F:ATP hydrolysis activity"/>
    <property type="evidence" value="ECO:0007669"/>
    <property type="project" value="InterPro"/>
</dbReference>
<dbReference type="AlphaFoldDB" id="A0A1B4VB17"/>
<keyword evidence="4" id="KW-1185">Reference proteome</keyword>
<dbReference type="Pfam" id="PF13476">
    <property type="entry name" value="AAA_23"/>
    <property type="match status" value="1"/>
</dbReference>
<name>A0A1B4VB17_9GAMM</name>
<evidence type="ECO:0000256" key="1">
    <source>
        <dbReference type="SAM" id="Coils"/>
    </source>
</evidence>
<sequence>MFLKEVHVRNWRSYRNAIFTLPRPGSRKNIILVGAQNGTGKTSLLIALYLGLFGREAMHLIEGVRLSGIDEDQNRNYKSLMEQIIHRPARRQDEPHCSVSLRFENEGDTILIQRRWNFNKGGRIRDLNSRDGEEVLIEVNSQKKIYPTWQDANDKISDLLFPWNVMACFFFDGEQAQERVDAAGHRALLDAVNTLYGTGILDRLSDSLRTFIQNETTNLRRETGNVRIDELDQKRQELEEAKDQLKEIENELTKKRKQMDATDADHQRLLNDLRQLLGDSTADIEEYARTLAALQSEEAAVKQELITGLASIALPLAMSRNIELLRSNLRAEQIRDRWLILKEEASGKASKIIESVLPTKGAGDVEPPLSEQQIHQLRSKLEKALEALWSPPPDGCAEEYKLHFLREADRAAVLSKLGRCQAIGGGALADAAIRWDNTVTRRRETERKYERIKDIEPQLAALTKSVDETRETAKSIDSELLGLETRERGLQERIRDLKGSIGQMEKRRAVERPVLEKLDVAHRVRATVDEAKDNLVPLCKESLEERCTEHFRQMVSDEYRNFVVRFDPDTPPRLEGPSGEIVLVSSLSGAQKRAFGLAFTLAVADVSEQEAPIVIDTPVGNMDSKYRERVLRYVAEAARGQVIFLSHDEEISDYYRERLDPKILKTFLVTFESKEEGSGESTVIEDSYFGA</sequence>
<dbReference type="OrthoDB" id="9795626at2"/>
<dbReference type="SUPFAM" id="SSF52540">
    <property type="entry name" value="P-loop containing nucleoside triphosphate hydrolases"/>
    <property type="match status" value="1"/>
</dbReference>
<evidence type="ECO:0000259" key="2">
    <source>
        <dbReference type="Pfam" id="PF13476"/>
    </source>
</evidence>
<dbReference type="Proteomes" id="UP000218899">
    <property type="component" value="Chromosome"/>
</dbReference>
<dbReference type="Gene3D" id="3.40.50.300">
    <property type="entry name" value="P-loop containing nucleotide triphosphate hydrolases"/>
    <property type="match status" value="2"/>
</dbReference>